<comment type="similarity">
    <text evidence="1">Belongs to the LysR transcriptional regulatory family.</text>
</comment>
<keyword evidence="4" id="KW-0804">Transcription</keyword>
<evidence type="ECO:0000256" key="6">
    <source>
        <dbReference type="ARBA" id="ARBA00043141"/>
    </source>
</evidence>
<evidence type="ECO:0000256" key="3">
    <source>
        <dbReference type="ARBA" id="ARBA00023125"/>
    </source>
</evidence>
<dbReference type="SUPFAM" id="SSF46785">
    <property type="entry name" value="Winged helix' DNA-binding domain"/>
    <property type="match status" value="1"/>
</dbReference>
<dbReference type="Gene3D" id="3.40.190.10">
    <property type="entry name" value="Periplasmic binding protein-like II"/>
    <property type="match status" value="2"/>
</dbReference>
<protein>
    <recommendedName>
        <fullName evidence="5">HTH-type transcriptional regulator CbbR</fullName>
    </recommendedName>
    <alternativeName>
        <fullName evidence="6">RuBisCO operon transcriptional regulator</fullName>
    </alternativeName>
</protein>
<evidence type="ECO:0000256" key="2">
    <source>
        <dbReference type="ARBA" id="ARBA00023015"/>
    </source>
</evidence>
<keyword evidence="10" id="KW-1185">Reference proteome</keyword>
<gene>
    <name evidence="9" type="ORF">K6K41_25430</name>
</gene>
<proteinExistence type="inferred from homology"/>
<dbReference type="PANTHER" id="PTHR30126">
    <property type="entry name" value="HTH-TYPE TRANSCRIPTIONAL REGULATOR"/>
    <property type="match status" value="1"/>
</dbReference>
<dbReference type="GO" id="GO:0000976">
    <property type="term" value="F:transcription cis-regulatory region binding"/>
    <property type="evidence" value="ECO:0007669"/>
    <property type="project" value="TreeGrafter"/>
</dbReference>
<dbReference type="InterPro" id="IPR036388">
    <property type="entry name" value="WH-like_DNA-bd_sf"/>
</dbReference>
<dbReference type="Pfam" id="PF00126">
    <property type="entry name" value="HTH_1"/>
    <property type="match status" value="1"/>
</dbReference>
<evidence type="ECO:0000259" key="8">
    <source>
        <dbReference type="Pfam" id="PF03466"/>
    </source>
</evidence>
<organism evidence="9 10">
    <name type="scientific">Chenggangzhangella methanolivorans</name>
    <dbReference type="NCBI Taxonomy" id="1437009"/>
    <lineage>
        <taxon>Bacteria</taxon>
        <taxon>Pseudomonadati</taxon>
        <taxon>Pseudomonadota</taxon>
        <taxon>Alphaproteobacteria</taxon>
        <taxon>Hyphomicrobiales</taxon>
        <taxon>Methylopilaceae</taxon>
        <taxon>Chenggangzhangella</taxon>
    </lineage>
</organism>
<dbReference type="CDD" id="cd08419">
    <property type="entry name" value="PBP2_CbbR_RubisCO_like"/>
    <property type="match status" value="1"/>
</dbReference>
<feature type="domain" description="HTH lysR-type" evidence="7">
    <location>
        <begin position="12"/>
        <end position="70"/>
    </location>
</feature>
<dbReference type="Proteomes" id="UP000825701">
    <property type="component" value="Chromosome"/>
</dbReference>
<dbReference type="EMBL" id="CP081869">
    <property type="protein sequence ID" value="QZN99929.1"/>
    <property type="molecule type" value="Genomic_DNA"/>
</dbReference>
<dbReference type="PANTHER" id="PTHR30126:SF5">
    <property type="entry name" value="HTH-TYPE TRANSCRIPTIONAL ACTIVATOR CMPR"/>
    <property type="match status" value="1"/>
</dbReference>
<dbReference type="KEGG" id="cmet:K6K41_25430"/>
<keyword evidence="2" id="KW-0805">Transcription regulation</keyword>
<dbReference type="AlphaFoldDB" id="A0A9E6UPM8"/>
<evidence type="ECO:0000313" key="10">
    <source>
        <dbReference type="Proteomes" id="UP000825701"/>
    </source>
</evidence>
<name>A0A9E6UPM8_9HYPH</name>
<dbReference type="Gene3D" id="1.10.10.10">
    <property type="entry name" value="Winged helix-like DNA-binding domain superfamily/Winged helix DNA-binding domain"/>
    <property type="match status" value="1"/>
</dbReference>
<evidence type="ECO:0000256" key="4">
    <source>
        <dbReference type="ARBA" id="ARBA00023163"/>
    </source>
</evidence>
<dbReference type="Pfam" id="PF03466">
    <property type="entry name" value="LysR_substrate"/>
    <property type="match status" value="1"/>
</dbReference>
<accession>A0A9E6UPM8</accession>
<dbReference type="SUPFAM" id="SSF53850">
    <property type="entry name" value="Periplasmic binding protein-like II"/>
    <property type="match status" value="1"/>
</dbReference>
<sequence length="313" mass="33428">MSEDLIRSLTVKQLRALAAVAETGAVSAAARRLGVTPPAVTMQVQLLEAATELPLLDRSGDKFRPTDAGREVVEAVGRIESAIRDCVAALEAMKGLEGGRVSVAIVSTAKYFAPMALGAFARAHPKVELSLAVGNRADVLNLLRGDKVDVAIMGRPPEDMETIRTVIGDHPHIVVAPIDHPLVGRRVQPHELTGQVFLMREAGSGTRALMERLFAERKVEAKSGMEIGSNETIKQAVIAGLGLAFISAHTVAAEIADGRLAQLDVEGLPIMRQWHVVRRAGKRLTPPAAAMSAFLSERGAEFLPSIVRVEAEP</sequence>
<keyword evidence="3" id="KW-0238">DNA-binding</keyword>
<evidence type="ECO:0000313" key="9">
    <source>
        <dbReference type="EMBL" id="QZN99929.1"/>
    </source>
</evidence>
<reference evidence="9" key="1">
    <citation type="submission" date="2021-08" db="EMBL/GenBank/DDBJ databases">
        <authorList>
            <person name="Zhang H."/>
            <person name="Xu M."/>
            <person name="Yu Z."/>
            <person name="Yang L."/>
            <person name="Cai Y."/>
        </authorList>
    </citation>
    <scope>NUCLEOTIDE SEQUENCE</scope>
    <source>
        <strain evidence="9">CHL1</strain>
    </source>
</reference>
<dbReference type="InterPro" id="IPR000847">
    <property type="entry name" value="LysR_HTH_N"/>
</dbReference>
<dbReference type="RefSeq" id="WP_261403058.1">
    <property type="nucleotide sequence ID" value="NZ_CP081869.1"/>
</dbReference>
<evidence type="ECO:0000259" key="7">
    <source>
        <dbReference type="Pfam" id="PF00126"/>
    </source>
</evidence>
<evidence type="ECO:0000256" key="5">
    <source>
        <dbReference type="ARBA" id="ARBA00039279"/>
    </source>
</evidence>
<feature type="domain" description="LysR substrate-binding" evidence="8">
    <location>
        <begin position="95"/>
        <end position="298"/>
    </location>
</feature>
<evidence type="ECO:0000256" key="1">
    <source>
        <dbReference type="ARBA" id="ARBA00009437"/>
    </source>
</evidence>
<dbReference type="InterPro" id="IPR036390">
    <property type="entry name" value="WH_DNA-bd_sf"/>
</dbReference>
<dbReference type="InterPro" id="IPR005119">
    <property type="entry name" value="LysR_subst-bd"/>
</dbReference>
<dbReference type="GO" id="GO:0003700">
    <property type="term" value="F:DNA-binding transcription factor activity"/>
    <property type="evidence" value="ECO:0007669"/>
    <property type="project" value="InterPro"/>
</dbReference>